<proteinExistence type="predicted"/>
<name>A0A8H6SZV7_9AGAR</name>
<feature type="signal peptide" evidence="2">
    <location>
        <begin position="1"/>
        <end position="19"/>
    </location>
</feature>
<dbReference type="AlphaFoldDB" id="A0A8H6SZV7"/>
<dbReference type="GeneID" id="59342446"/>
<dbReference type="Proteomes" id="UP000636479">
    <property type="component" value="Unassembled WGS sequence"/>
</dbReference>
<keyword evidence="4" id="KW-1185">Reference proteome</keyword>
<evidence type="ECO:0000256" key="1">
    <source>
        <dbReference type="SAM" id="MobiDB-lite"/>
    </source>
</evidence>
<feature type="chain" id="PRO_5034134453" description="Ricin B lectin domain-containing protein" evidence="2">
    <location>
        <begin position="20"/>
        <end position="298"/>
    </location>
</feature>
<sequence>MSQFTQLLAIVLAALSVQAIVVPTRRDAPEPRPIKNGFVKRQAQVELAAVSSSSPSQSSVPGHVDLITSNGQTTGHLLADFAQGRFDSSPDTWTSLYLASLNSDNTRTALQVPTANGTLCATFQKKTSSSSTPKPLGLADCIDNGATSTTSQTFAYNKTSGVITPVWGEDPATIGADTNPNDYAERRRDTAPPPPPTSVTLKFIADSVSSSSSSSSAAGASATIFNAQVQSPPTSSISSAQFLPPLSSASSSTVGSVSSSTSDSFSSSSTPLMSNQALSPSASVSPTPAAAGRRRRRL</sequence>
<dbReference type="EMBL" id="JACAZF010000003">
    <property type="protein sequence ID" value="KAF7309365.1"/>
    <property type="molecule type" value="Genomic_DNA"/>
</dbReference>
<feature type="region of interest" description="Disordered" evidence="1">
    <location>
        <begin position="244"/>
        <end position="298"/>
    </location>
</feature>
<gene>
    <name evidence="3" type="ORF">MIND_00307200</name>
</gene>
<feature type="compositionally biased region" description="Low complexity" evidence="1">
    <location>
        <begin position="244"/>
        <end position="269"/>
    </location>
</feature>
<keyword evidence="2" id="KW-0732">Signal</keyword>
<evidence type="ECO:0000256" key="2">
    <source>
        <dbReference type="SAM" id="SignalP"/>
    </source>
</evidence>
<evidence type="ECO:0000313" key="4">
    <source>
        <dbReference type="Proteomes" id="UP000636479"/>
    </source>
</evidence>
<protein>
    <recommendedName>
        <fullName evidence="5">Ricin B lectin domain-containing protein</fullName>
    </recommendedName>
</protein>
<reference evidence="3" key="1">
    <citation type="submission" date="2020-05" db="EMBL/GenBank/DDBJ databases">
        <title>Mycena genomes resolve the evolution of fungal bioluminescence.</title>
        <authorList>
            <person name="Tsai I.J."/>
        </authorList>
    </citation>
    <scope>NUCLEOTIDE SEQUENCE</scope>
    <source>
        <strain evidence="3">171206Taipei</strain>
    </source>
</reference>
<feature type="compositionally biased region" description="Low complexity" evidence="1">
    <location>
        <begin position="279"/>
        <end position="291"/>
    </location>
</feature>
<dbReference type="RefSeq" id="XP_037222815.1">
    <property type="nucleotide sequence ID" value="XM_037359930.1"/>
</dbReference>
<organism evidence="3 4">
    <name type="scientific">Mycena indigotica</name>
    <dbReference type="NCBI Taxonomy" id="2126181"/>
    <lineage>
        <taxon>Eukaryota</taxon>
        <taxon>Fungi</taxon>
        <taxon>Dikarya</taxon>
        <taxon>Basidiomycota</taxon>
        <taxon>Agaricomycotina</taxon>
        <taxon>Agaricomycetes</taxon>
        <taxon>Agaricomycetidae</taxon>
        <taxon>Agaricales</taxon>
        <taxon>Marasmiineae</taxon>
        <taxon>Mycenaceae</taxon>
        <taxon>Mycena</taxon>
    </lineage>
</organism>
<evidence type="ECO:0000313" key="3">
    <source>
        <dbReference type="EMBL" id="KAF7309365.1"/>
    </source>
</evidence>
<comment type="caution">
    <text evidence="3">The sequence shown here is derived from an EMBL/GenBank/DDBJ whole genome shotgun (WGS) entry which is preliminary data.</text>
</comment>
<dbReference type="OrthoDB" id="3362371at2759"/>
<feature type="region of interest" description="Disordered" evidence="1">
    <location>
        <begin position="166"/>
        <end position="200"/>
    </location>
</feature>
<evidence type="ECO:0008006" key="5">
    <source>
        <dbReference type="Google" id="ProtNLM"/>
    </source>
</evidence>
<accession>A0A8H6SZV7</accession>